<accession>F8MJ28</accession>
<sequence>MIQQRYTLGCIRQVQISNNLPPKQCSPLKELPGEYSQGMSAPAKDTHSRRVELALSL</sequence>
<dbReference type="GeneID" id="20823019"/>
<feature type="region of interest" description="Disordered" evidence="1">
    <location>
        <begin position="22"/>
        <end position="57"/>
    </location>
</feature>
<name>F8MJ28_NEUT8</name>
<dbReference type="HOGENOM" id="CLU_2997012_0_0_1"/>
<keyword evidence="3" id="KW-1185">Reference proteome</keyword>
<protein>
    <submittedName>
        <fullName evidence="2">Uncharacterized protein</fullName>
    </submittedName>
</protein>
<organism evidence="2 3">
    <name type="scientific">Neurospora tetrasperma (strain FGSC 2508 / ATCC MYA-4615 / P0657)</name>
    <dbReference type="NCBI Taxonomy" id="510951"/>
    <lineage>
        <taxon>Eukaryota</taxon>
        <taxon>Fungi</taxon>
        <taxon>Dikarya</taxon>
        <taxon>Ascomycota</taxon>
        <taxon>Pezizomycotina</taxon>
        <taxon>Sordariomycetes</taxon>
        <taxon>Sordariomycetidae</taxon>
        <taxon>Sordariales</taxon>
        <taxon>Sordariaceae</taxon>
        <taxon>Neurospora</taxon>
    </lineage>
</organism>
<dbReference type="VEuPathDB" id="FungiDB:NEUTE1DRAFT_116381"/>
<reference evidence="3" key="1">
    <citation type="journal article" date="2011" name="Genetics">
        <title>Massive changes in genome architecture accompany the transition to self-fertility in the filamentous fungus Neurospora tetrasperma.</title>
        <authorList>
            <person name="Ellison C.E."/>
            <person name="Stajich J.E."/>
            <person name="Jacobson D.J."/>
            <person name="Natvig D.O."/>
            <person name="Lapidus A."/>
            <person name="Foster B."/>
            <person name="Aerts A."/>
            <person name="Riley R."/>
            <person name="Lindquist E.A."/>
            <person name="Grigoriev I.V."/>
            <person name="Taylor J.W."/>
        </authorList>
    </citation>
    <scope>NUCLEOTIDE SEQUENCE [LARGE SCALE GENOMIC DNA]</scope>
    <source>
        <strain evidence="3">FGSC 2508 / P0657</strain>
    </source>
</reference>
<dbReference type="RefSeq" id="XP_009849352.1">
    <property type="nucleotide sequence ID" value="XM_009851050.1"/>
</dbReference>
<evidence type="ECO:0000313" key="3">
    <source>
        <dbReference type="Proteomes" id="UP000008065"/>
    </source>
</evidence>
<gene>
    <name evidence="2" type="ORF">NEUTE1DRAFT_116381</name>
</gene>
<dbReference type="Proteomes" id="UP000008065">
    <property type="component" value="Unassembled WGS sequence"/>
</dbReference>
<evidence type="ECO:0000256" key="1">
    <source>
        <dbReference type="SAM" id="MobiDB-lite"/>
    </source>
</evidence>
<proteinExistence type="predicted"/>
<feature type="compositionally biased region" description="Basic and acidic residues" evidence="1">
    <location>
        <begin position="44"/>
        <end position="57"/>
    </location>
</feature>
<dbReference type="EMBL" id="GL891303">
    <property type="protein sequence ID" value="EGO59077.1"/>
    <property type="molecule type" value="Genomic_DNA"/>
</dbReference>
<dbReference type="KEGG" id="nte:NEUTE1DRAFT116381"/>
<dbReference type="AlphaFoldDB" id="F8MJ28"/>
<evidence type="ECO:0000313" key="2">
    <source>
        <dbReference type="EMBL" id="EGO59077.1"/>
    </source>
</evidence>